<dbReference type="EMBL" id="VZQQ01000138">
    <property type="protein sequence ID" value="MBC8752708.1"/>
    <property type="molecule type" value="Genomic_DNA"/>
</dbReference>
<organism evidence="1 2">
    <name type="scientific">Paraburkholderia podalyriae</name>
    <dbReference type="NCBI Taxonomy" id="1938811"/>
    <lineage>
        <taxon>Bacteria</taxon>
        <taxon>Pseudomonadati</taxon>
        <taxon>Pseudomonadota</taxon>
        <taxon>Betaproteobacteria</taxon>
        <taxon>Burkholderiales</taxon>
        <taxon>Burkholderiaceae</taxon>
        <taxon>Paraburkholderia</taxon>
    </lineage>
</organism>
<comment type="caution">
    <text evidence="1">The sequence shown here is derived from an EMBL/GenBank/DDBJ whole genome shotgun (WGS) entry which is preliminary data.</text>
</comment>
<evidence type="ECO:0000313" key="2">
    <source>
        <dbReference type="Proteomes" id="UP000736373"/>
    </source>
</evidence>
<sequence length="71" mass="8121">MREGGGDVFPEVIAERAGVTRGTMYRNCADRFQLYLAVLVAEIEAPRCFRRSIERRIRHAVQADWSTDGLH</sequence>
<accession>A0ABR7Q2N0</accession>
<dbReference type="InterPro" id="IPR009057">
    <property type="entry name" value="Homeodomain-like_sf"/>
</dbReference>
<name>A0ABR7Q2N0_9BURK</name>
<reference evidence="1 2" key="1">
    <citation type="submission" date="2019-09" db="EMBL/GenBank/DDBJ databases">
        <title>Paraburkholderia podalyriae sp. nov., A South African Podalyria-associated rhizobium.</title>
        <authorList>
            <person name="Mavima L."/>
            <person name="Beukes C.W."/>
            <person name="Palmer M."/>
            <person name="De Meyer S.E."/>
            <person name="James E.K."/>
            <person name="Maluk M."/>
            <person name="Avontuur J.R."/>
            <person name="Chan W.Y."/>
            <person name="Venter S.N."/>
            <person name="Steenkamp E.T."/>
        </authorList>
    </citation>
    <scope>NUCLEOTIDE SEQUENCE [LARGE SCALE GENOMIC DNA]</scope>
    <source>
        <strain evidence="1 2">WC7.3b</strain>
    </source>
</reference>
<dbReference type="Proteomes" id="UP000736373">
    <property type="component" value="Unassembled WGS sequence"/>
</dbReference>
<proteinExistence type="predicted"/>
<gene>
    <name evidence="1" type="ORF">F6X42_42060</name>
</gene>
<evidence type="ECO:0000313" key="1">
    <source>
        <dbReference type="EMBL" id="MBC8752708.1"/>
    </source>
</evidence>
<evidence type="ECO:0008006" key="3">
    <source>
        <dbReference type="Google" id="ProtNLM"/>
    </source>
</evidence>
<dbReference type="RefSeq" id="WP_187639544.1">
    <property type="nucleotide sequence ID" value="NZ_VZQQ01000138.1"/>
</dbReference>
<keyword evidence="2" id="KW-1185">Reference proteome</keyword>
<dbReference type="SUPFAM" id="SSF46689">
    <property type="entry name" value="Homeodomain-like"/>
    <property type="match status" value="1"/>
</dbReference>
<protein>
    <recommendedName>
        <fullName evidence="3">TetR family transcriptional regulator</fullName>
    </recommendedName>
</protein>
<dbReference type="Gene3D" id="1.10.357.10">
    <property type="entry name" value="Tetracycline Repressor, domain 2"/>
    <property type="match status" value="1"/>
</dbReference>